<proteinExistence type="inferred from homology"/>
<keyword evidence="6" id="KW-0564">Palmitate</keyword>
<dbReference type="InterPro" id="IPR038501">
    <property type="entry name" value="Spore_GerAC_C_sf"/>
</dbReference>
<name>A0ABU4GBR5_9BACL</name>
<keyword evidence="5" id="KW-0472">Membrane</keyword>
<comment type="subcellular location">
    <subcellularLocation>
        <location evidence="1">Membrane</location>
        <topology evidence="1">Lipid-anchor</topology>
    </subcellularLocation>
</comment>
<keyword evidence="3" id="KW-0309">Germination</keyword>
<feature type="chain" id="PRO_5046472174" evidence="8">
    <location>
        <begin position="21"/>
        <end position="382"/>
    </location>
</feature>
<feature type="domain" description="Spore germination protein N-terminal" evidence="10">
    <location>
        <begin position="21"/>
        <end position="197"/>
    </location>
</feature>
<evidence type="ECO:0000313" key="12">
    <source>
        <dbReference type="Proteomes" id="UP001282284"/>
    </source>
</evidence>
<keyword evidence="7" id="KW-0449">Lipoprotein</keyword>
<dbReference type="InterPro" id="IPR046953">
    <property type="entry name" value="Spore_GerAC-like_C"/>
</dbReference>
<comment type="similarity">
    <text evidence="2">Belongs to the GerABKC lipoprotein family.</text>
</comment>
<evidence type="ECO:0000256" key="4">
    <source>
        <dbReference type="ARBA" id="ARBA00022729"/>
    </source>
</evidence>
<dbReference type="Pfam" id="PF05504">
    <property type="entry name" value="Spore_GerAC"/>
    <property type="match status" value="1"/>
</dbReference>
<evidence type="ECO:0000313" key="11">
    <source>
        <dbReference type="EMBL" id="MDW0114439.1"/>
    </source>
</evidence>
<keyword evidence="4 8" id="KW-0732">Signal</keyword>
<feature type="domain" description="Spore germination GerAC-like C-terminal" evidence="9">
    <location>
        <begin position="223"/>
        <end position="348"/>
    </location>
</feature>
<evidence type="ECO:0000256" key="1">
    <source>
        <dbReference type="ARBA" id="ARBA00004635"/>
    </source>
</evidence>
<comment type="caution">
    <text evidence="11">The sequence shown here is derived from an EMBL/GenBank/DDBJ whole genome shotgun (WGS) entry which is preliminary data.</text>
</comment>
<sequence>MKRKILFLLLVVMTFLSGCWDSNEPERMLYINGIGVDFKDGKYELYAQIIDFTNIAKTEQPSSDQPQMEVGHATGNTVDEAIFNLYHSIDQKVFWGHMSHLVVSEEVMKNVELNPIIDLFIRYRETRYQIWVYTTKDPVDEILLVRPVINRAITLSKLGDPENSYKQESLIDPISIRQLIIDMNEPPHEVKLPLIRIDENWQSIKESIKAPVIAGVGVATPNGFKGFIEGDNARGIQWMSNETARGQITFKTDDDHGITVNVEKVKVDIQPVVRKEEVLFDVNVELEATISVIEGAITVDEIRTGVIDKVKKEIKTTYEEALKKDIDVYRLSERVYRKDLKAWDRSHKDGKLDLHEDSIRKLDVKLARLDATRKSFKETIEQ</sequence>
<dbReference type="Pfam" id="PF25198">
    <property type="entry name" value="Spore_GerAC_N"/>
    <property type="match status" value="1"/>
</dbReference>
<evidence type="ECO:0000259" key="9">
    <source>
        <dbReference type="Pfam" id="PF05504"/>
    </source>
</evidence>
<dbReference type="PANTHER" id="PTHR35789:SF1">
    <property type="entry name" value="SPORE GERMINATION PROTEIN B3"/>
    <property type="match status" value="1"/>
</dbReference>
<evidence type="ECO:0000256" key="7">
    <source>
        <dbReference type="ARBA" id="ARBA00023288"/>
    </source>
</evidence>
<dbReference type="InterPro" id="IPR008844">
    <property type="entry name" value="Spore_GerAC-like"/>
</dbReference>
<dbReference type="NCBIfam" id="TIGR02887">
    <property type="entry name" value="spore_ger_x_C"/>
    <property type="match status" value="1"/>
</dbReference>
<feature type="signal peptide" evidence="8">
    <location>
        <begin position="1"/>
        <end position="20"/>
    </location>
</feature>
<protein>
    <submittedName>
        <fullName evidence="11">Ger(X)C family spore germination protein</fullName>
    </submittedName>
</protein>
<evidence type="ECO:0000256" key="2">
    <source>
        <dbReference type="ARBA" id="ARBA00007886"/>
    </source>
</evidence>
<evidence type="ECO:0000256" key="3">
    <source>
        <dbReference type="ARBA" id="ARBA00022544"/>
    </source>
</evidence>
<dbReference type="PROSITE" id="PS51257">
    <property type="entry name" value="PROKAR_LIPOPROTEIN"/>
    <property type="match status" value="1"/>
</dbReference>
<gene>
    <name evidence="11" type="ORF">QT711_14670</name>
</gene>
<evidence type="ECO:0000259" key="10">
    <source>
        <dbReference type="Pfam" id="PF25198"/>
    </source>
</evidence>
<dbReference type="RefSeq" id="WP_317945492.1">
    <property type="nucleotide sequence ID" value="NZ_JAUBDI010000017.1"/>
</dbReference>
<keyword evidence="12" id="KW-1185">Reference proteome</keyword>
<dbReference type="PANTHER" id="PTHR35789">
    <property type="entry name" value="SPORE GERMINATION PROTEIN B3"/>
    <property type="match status" value="1"/>
</dbReference>
<dbReference type="Proteomes" id="UP001282284">
    <property type="component" value="Unassembled WGS sequence"/>
</dbReference>
<evidence type="ECO:0000256" key="6">
    <source>
        <dbReference type="ARBA" id="ARBA00023139"/>
    </source>
</evidence>
<dbReference type="EMBL" id="JAUBDI010000017">
    <property type="protein sequence ID" value="MDW0114439.1"/>
    <property type="molecule type" value="Genomic_DNA"/>
</dbReference>
<evidence type="ECO:0000256" key="8">
    <source>
        <dbReference type="SAM" id="SignalP"/>
    </source>
</evidence>
<dbReference type="InterPro" id="IPR057336">
    <property type="entry name" value="GerAC_N"/>
</dbReference>
<organism evidence="11 12">
    <name type="scientific">Sporosarcina saromensis</name>
    <dbReference type="NCBI Taxonomy" id="359365"/>
    <lineage>
        <taxon>Bacteria</taxon>
        <taxon>Bacillati</taxon>
        <taxon>Bacillota</taxon>
        <taxon>Bacilli</taxon>
        <taxon>Bacillales</taxon>
        <taxon>Caryophanaceae</taxon>
        <taxon>Sporosarcina</taxon>
    </lineage>
</organism>
<reference evidence="11 12" key="1">
    <citation type="submission" date="2023-06" db="EMBL/GenBank/DDBJ databases">
        <title>Sporosarcina sp. nov., isolated from Korean traditional fermented seafood 'Jeotgal'.</title>
        <authorList>
            <person name="Yang A.I."/>
            <person name="Shin N.-R."/>
        </authorList>
    </citation>
    <scope>NUCLEOTIDE SEQUENCE [LARGE SCALE GENOMIC DNA]</scope>
    <source>
        <strain evidence="11 12">KCTC13119</strain>
    </source>
</reference>
<accession>A0ABU4GBR5</accession>
<dbReference type="Gene3D" id="3.30.300.210">
    <property type="entry name" value="Nutrient germinant receptor protein C, domain 3"/>
    <property type="match status" value="1"/>
</dbReference>
<evidence type="ECO:0000256" key="5">
    <source>
        <dbReference type="ARBA" id="ARBA00023136"/>
    </source>
</evidence>